<comment type="similarity">
    <text evidence="5">Belongs to the DarP family.</text>
</comment>
<dbReference type="GO" id="GO:0043022">
    <property type="term" value="F:ribosome binding"/>
    <property type="evidence" value="ECO:0007669"/>
    <property type="project" value="UniProtKB-UniRule"/>
</dbReference>
<sequence length="178" mass="20658">MPAPYWTMIMQDYIEDTDDAPKSKTQVKNEMLALQALGVKLCELNPGQLAKIPLEDPLLKAVQEASRIKSHSARKRHFQFIGRLMREADHEAIESAYQALMQVSEQHVQQHHKTEQWRDRLLQEGDAALNEFVDQFPYADRQQLRQLLRTAKQEAERDKPPAAARKLFKLLRQTLTTL</sequence>
<evidence type="ECO:0000313" key="6">
    <source>
        <dbReference type="EMBL" id="AFV00635.1"/>
    </source>
</evidence>
<dbReference type="HOGENOM" id="CLU_106757_3_0_6"/>
<keyword evidence="4 5" id="KW-0694">RNA-binding</keyword>
<dbReference type="KEGG" id="saga:M5M_17530"/>
<protein>
    <recommendedName>
        <fullName evidence="5">Dual-action ribosomal maturation protein DarP</fullName>
    </recommendedName>
    <alternativeName>
        <fullName evidence="5">Large ribosomal subunit assembly factor DarP</fullName>
    </alternativeName>
</protein>
<dbReference type="SUPFAM" id="SSF158710">
    <property type="entry name" value="PSPTO4464-like"/>
    <property type="match status" value="1"/>
</dbReference>
<comment type="function">
    <text evidence="5">Member of a network of 50S ribosomal subunit biogenesis factors which assembles along the 30S-50S interface, preventing incorrect 23S rRNA structures from forming. Promotes peptidyl transferase center (PTC) maturation.</text>
</comment>
<dbReference type="AlphaFoldDB" id="K4KN77"/>
<dbReference type="NCBIfam" id="NF003593">
    <property type="entry name" value="PRK05255.1-1"/>
    <property type="match status" value="1"/>
</dbReference>
<dbReference type="STRING" id="1117647.M5M_17530"/>
<comment type="subcellular location">
    <subcellularLocation>
        <location evidence="5">Cytoplasm</location>
    </subcellularLocation>
    <text evidence="5">Associates with late stage pre-50S ribosomal subunits.</text>
</comment>
<dbReference type="InterPro" id="IPR023153">
    <property type="entry name" value="DarP_sf"/>
</dbReference>
<organism evidence="6 7">
    <name type="scientific">Simiduia agarivorans (strain DSM 21679 / JCM 13881 / BCRC 17597 / SA1)</name>
    <dbReference type="NCBI Taxonomy" id="1117647"/>
    <lineage>
        <taxon>Bacteria</taxon>
        <taxon>Pseudomonadati</taxon>
        <taxon>Pseudomonadota</taxon>
        <taxon>Gammaproteobacteria</taxon>
        <taxon>Cellvibrionales</taxon>
        <taxon>Cellvibrionaceae</taxon>
        <taxon>Simiduia</taxon>
    </lineage>
</organism>
<evidence type="ECO:0000313" key="7">
    <source>
        <dbReference type="Proteomes" id="UP000000466"/>
    </source>
</evidence>
<dbReference type="GO" id="GO:1902626">
    <property type="term" value="P:assembly of large subunit precursor of preribosome"/>
    <property type="evidence" value="ECO:0007669"/>
    <property type="project" value="UniProtKB-UniRule"/>
</dbReference>
<reference evidence="6 7" key="1">
    <citation type="journal article" date="2013" name="Genome Announc.">
        <title>Complete genome sequence of Simiduia agarivorans SA1(T), a marine bacterium able to degrade a variety of polysaccharides.</title>
        <authorList>
            <person name="Lin S.Y."/>
            <person name="Shieh W.Y."/>
            <person name="Chen J.S."/>
            <person name="Tang S.L."/>
        </authorList>
    </citation>
    <scope>NUCLEOTIDE SEQUENCE [LARGE SCALE GENOMIC DNA]</scope>
    <source>
        <strain evidence="7">DSM 21679 / JCM 13881 / BCRC 17597 / SA1</strain>
    </source>
</reference>
<dbReference type="GO" id="GO:0019843">
    <property type="term" value="F:rRNA binding"/>
    <property type="evidence" value="ECO:0007669"/>
    <property type="project" value="UniProtKB-UniRule"/>
</dbReference>
<dbReference type="Proteomes" id="UP000000466">
    <property type="component" value="Chromosome"/>
</dbReference>
<evidence type="ECO:0000256" key="4">
    <source>
        <dbReference type="ARBA" id="ARBA00022884"/>
    </source>
</evidence>
<evidence type="ECO:0000256" key="3">
    <source>
        <dbReference type="ARBA" id="ARBA00022730"/>
    </source>
</evidence>
<dbReference type="InterPro" id="IPR006839">
    <property type="entry name" value="DarP"/>
</dbReference>
<evidence type="ECO:0000256" key="5">
    <source>
        <dbReference type="HAMAP-Rule" id="MF_00765"/>
    </source>
</evidence>
<name>K4KN77_SIMAS</name>
<keyword evidence="7" id="KW-1185">Reference proteome</keyword>
<dbReference type="CDD" id="cd16331">
    <property type="entry name" value="YjgA-like"/>
    <property type="match status" value="1"/>
</dbReference>
<evidence type="ECO:0000256" key="2">
    <source>
        <dbReference type="ARBA" id="ARBA00022517"/>
    </source>
</evidence>
<dbReference type="PIRSF" id="PIRSF016183">
    <property type="entry name" value="UCP016183"/>
    <property type="match status" value="1"/>
</dbReference>
<proteinExistence type="inferred from homology"/>
<dbReference type="PANTHER" id="PTHR38101:SF1">
    <property type="entry name" value="UPF0307 PROTEIN YJGA"/>
    <property type="match status" value="1"/>
</dbReference>
<keyword evidence="1 5" id="KW-0963">Cytoplasm</keyword>
<dbReference type="eggNOG" id="COG3028">
    <property type="taxonomic scope" value="Bacteria"/>
</dbReference>
<dbReference type="HAMAP" id="MF_00765">
    <property type="entry name" value="DarP"/>
    <property type="match status" value="1"/>
</dbReference>
<dbReference type="Gene3D" id="1.10.60.30">
    <property type="entry name" value="PSPTO4464-like domains"/>
    <property type="match status" value="2"/>
</dbReference>
<dbReference type="Pfam" id="PF04751">
    <property type="entry name" value="DarP"/>
    <property type="match status" value="1"/>
</dbReference>
<accession>K4KN77</accession>
<dbReference type="EMBL" id="CP003746">
    <property type="protein sequence ID" value="AFV00635.1"/>
    <property type="molecule type" value="Genomic_DNA"/>
</dbReference>
<dbReference type="PANTHER" id="PTHR38101">
    <property type="entry name" value="UPF0307 PROTEIN YJGA"/>
    <property type="match status" value="1"/>
</dbReference>
<dbReference type="GO" id="GO:0005829">
    <property type="term" value="C:cytosol"/>
    <property type="evidence" value="ECO:0007669"/>
    <property type="project" value="TreeGrafter"/>
</dbReference>
<evidence type="ECO:0000256" key="1">
    <source>
        <dbReference type="ARBA" id="ARBA00022490"/>
    </source>
</evidence>
<keyword evidence="3 5" id="KW-0699">rRNA-binding</keyword>
<keyword evidence="2 5" id="KW-0690">Ribosome biogenesis</keyword>
<gene>
    <name evidence="5" type="primary">darP</name>
    <name evidence="6" type="ordered locus">M5M_17530</name>
</gene>